<gene>
    <name evidence="1" type="ORF">DV20_05670</name>
</gene>
<dbReference type="OrthoDB" id="4330685at2"/>
<evidence type="ECO:0000313" key="2">
    <source>
        <dbReference type="Proteomes" id="UP000027345"/>
    </source>
</evidence>
<dbReference type="RefSeq" id="WP_043776913.1">
    <property type="nucleotide sequence ID" value="NZ_JMQI01000011.1"/>
</dbReference>
<name>A0A066U819_9PSEU</name>
<dbReference type="STRING" id="287986.DV20_05670"/>
<dbReference type="AlphaFoldDB" id="A0A066U819"/>
<dbReference type="Proteomes" id="UP000027345">
    <property type="component" value="Unassembled WGS sequence"/>
</dbReference>
<comment type="caution">
    <text evidence="1">The sequence shown here is derived from an EMBL/GenBank/DDBJ whole genome shotgun (WGS) entry which is preliminary data.</text>
</comment>
<accession>A0A066U819</accession>
<evidence type="ECO:0000313" key="1">
    <source>
        <dbReference type="EMBL" id="KDN23205.1"/>
    </source>
</evidence>
<protein>
    <submittedName>
        <fullName evidence="1">Uncharacterized protein</fullName>
    </submittedName>
</protein>
<reference evidence="1 2" key="1">
    <citation type="submission" date="2014-05" db="EMBL/GenBank/DDBJ databases">
        <title>Draft genome sequence of Amycolatopsis rifamycinica DSM 46095.</title>
        <authorList>
            <person name="Lal R."/>
            <person name="Saxena A."/>
            <person name="Kumari R."/>
            <person name="Mukherjee U."/>
            <person name="Singh P."/>
            <person name="Sangwan N."/>
            <person name="Mahato N.K."/>
        </authorList>
    </citation>
    <scope>NUCLEOTIDE SEQUENCE [LARGE SCALE GENOMIC DNA]</scope>
    <source>
        <strain evidence="1 2">DSM 46095</strain>
    </source>
</reference>
<keyword evidence="2" id="KW-1185">Reference proteome</keyword>
<sequence>MAAIVHRCTCTHLDHVHATHPTKDDTRPCTMSGCPCPDSAPAAPELIPTWAAASPFATALPDPAVLEPGTADGFGRLCDCEDCWSLYDTTGGQAA</sequence>
<organism evidence="1 2">
    <name type="scientific">Amycolatopsis rifamycinica</name>
    <dbReference type="NCBI Taxonomy" id="287986"/>
    <lineage>
        <taxon>Bacteria</taxon>
        <taxon>Bacillati</taxon>
        <taxon>Actinomycetota</taxon>
        <taxon>Actinomycetes</taxon>
        <taxon>Pseudonocardiales</taxon>
        <taxon>Pseudonocardiaceae</taxon>
        <taxon>Amycolatopsis</taxon>
    </lineage>
</organism>
<proteinExistence type="predicted"/>
<dbReference type="EMBL" id="JMQI01000011">
    <property type="protein sequence ID" value="KDN23205.1"/>
    <property type="molecule type" value="Genomic_DNA"/>
</dbReference>